<reference evidence="3" key="1">
    <citation type="journal article" date="2019" name="Int. J. Syst. Evol. Microbiol.">
        <title>The Global Catalogue of Microorganisms (GCM) 10K type strain sequencing project: providing services to taxonomists for standard genome sequencing and annotation.</title>
        <authorList>
            <consortium name="The Broad Institute Genomics Platform"/>
            <consortium name="The Broad Institute Genome Sequencing Center for Infectious Disease"/>
            <person name="Wu L."/>
            <person name="Ma J."/>
        </authorList>
    </citation>
    <scope>NUCLEOTIDE SEQUENCE [LARGE SCALE GENOMIC DNA]</scope>
    <source>
        <strain evidence="3">CGMCC 4.7177</strain>
    </source>
</reference>
<feature type="compositionally biased region" description="Basic and acidic residues" evidence="1">
    <location>
        <begin position="105"/>
        <end position="125"/>
    </location>
</feature>
<evidence type="ECO:0000313" key="2">
    <source>
        <dbReference type="EMBL" id="MFC4505634.1"/>
    </source>
</evidence>
<accession>A0ABV9B0T8</accession>
<dbReference type="EMBL" id="JBHSFK010000035">
    <property type="protein sequence ID" value="MFC4505634.1"/>
    <property type="molecule type" value="Genomic_DNA"/>
</dbReference>
<name>A0ABV9B0T8_9ACTN</name>
<evidence type="ECO:0008006" key="4">
    <source>
        <dbReference type="Google" id="ProtNLM"/>
    </source>
</evidence>
<evidence type="ECO:0000256" key="1">
    <source>
        <dbReference type="SAM" id="MobiDB-lite"/>
    </source>
</evidence>
<evidence type="ECO:0000313" key="3">
    <source>
        <dbReference type="Proteomes" id="UP001595839"/>
    </source>
</evidence>
<organism evidence="2 3">
    <name type="scientific">Streptomyces vulcanius</name>
    <dbReference type="NCBI Taxonomy" id="1441876"/>
    <lineage>
        <taxon>Bacteria</taxon>
        <taxon>Bacillati</taxon>
        <taxon>Actinomycetota</taxon>
        <taxon>Actinomycetes</taxon>
        <taxon>Kitasatosporales</taxon>
        <taxon>Streptomycetaceae</taxon>
        <taxon>Streptomyces</taxon>
    </lineage>
</organism>
<sequence length="125" mass="13839">MLPFALVNAWTGATLQLIVIHQLALRRPSRTRWWPTAVIIIPVVLTTVRHPRGSADQDLTPRPTLTDLDQLIKGVRAAGLPIRTTIHGTPALPRAANSPSTEAGPRPHPERGWRVRLHLPEESPQ</sequence>
<proteinExistence type="predicted"/>
<dbReference type="RefSeq" id="WP_381182778.1">
    <property type="nucleotide sequence ID" value="NZ_JBHSFK010000035.1"/>
</dbReference>
<keyword evidence="3" id="KW-1185">Reference proteome</keyword>
<comment type="caution">
    <text evidence="2">The sequence shown here is derived from an EMBL/GenBank/DDBJ whole genome shotgun (WGS) entry which is preliminary data.</text>
</comment>
<feature type="region of interest" description="Disordered" evidence="1">
    <location>
        <begin position="86"/>
        <end position="125"/>
    </location>
</feature>
<gene>
    <name evidence="2" type="ORF">ACFPIH_40270</name>
</gene>
<protein>
    <recommendedName>
        <fullName evidence="4">PASTA domain-containing protein</fullName>
    </recommendedName>
</protein>
<dbReference type="Proteomes" id="UP001595839">
    <property type="component" value="Unassembled WGS sequence"/>
</dbReference>